<evidence type="ECO:0000313" key="1">
    <source>
        <dbReference type="EMBL" id="SOR27668.1"/>
    </source>
</evidence>
<protein>
    <submittedName>
        <fullName evidence="1">Uncharacterized protein</fullName>
    </submittedName>
</protein>
<dbReference type="EMBL" id="LT962688">
    <property type="protein sequence ID" value="SOR27668.1"/>
    <property type="molecule type" value="Genomic_DNA"/>
</dbReference>
<dbReference type="EMBL" id="CP073633">
    <property type="protein sequence ID" value="WHQ69534.1"/>
    <property type="molecule type" value="Genomic_DNA"/>
</dbReference>
<dbReference type="Proteomes" id="UP001223720">
    <property type="component" value="Chromosome"/>
</dbReference>
<sequence>MADFAQQKALLPADVRSELEAATYFTLEACQDFGDHVLLASVEDAEEDGYFAIHAGMADRPDSRMMLIASFLTEALDKLEFIRAVRPDAGLWFSSLEILDRIEHANLARGVILARGSACPDDDEDEWWVMADHIAKCEARGQPLDMTTNTSRVISTIADRLH</sequence>
<dbReference type="RefSeq" id="WP_056116335.1">
    <property type="nucleotide sequence ID" value="NZ_CP073633.1"/>
</dbReference>
<dbReference type="AlphaFoldDB" id="A0A2N9AK05"/>
<reference evidence="1" key="2">
    <citation type="submission" date="2017-10" db="EMBL/GenBank/DDBJ databases">
        <authorList>
            <person name="Banno H."/>
            <person name="Chua N.-H."/>
        </authorList>
    </citation>
    <scope>NUCLEOTIDE SEQUENCE [LARGE SCALE GENOMIC DNA]</scope>
    <source>
        <strain evidence="1">TK 0001</strain>
    </source>
</reference>
<reference evidence="2" key="3">
    <citation type="journal article" date="2022" name="Biotechnol. Bioprocess Eng.">
        <title>Pan-genome Analysis Reveals Comparative Genomic Features of Central Metabolic Pathways in Methylorubrum extorquens.</title>
        <authorList>
            <person name="Lee G.M."/>
            <person name="Scott-Nevros Z.K."/>
            <person name="Lee S.-M."/>
            <person name="Kim D."/>
        </authorList>
    </citation>
    <scope>NUCLEOTIDE SEQUENCE</scope>
    <source>
        <strain evidence="2">ATCC 55366</strain>
    </source>
</reference>
<proteinExistence type="predicted"/>
<organism evidence="1 3">
    <name type="scientific">Methylorubrum extorquens</name>
    <name type="common">Methylobacterium dichloromethanicum</name>
    <name type="synonym">Methylobacterium extorquens</name>
    <dbReference type="NCBI Taxonomy" id="408"/>
    <lineage>
        <taxon>Bacteria</taxon>
        <taxon>Pseudomonadati</taxon>
        <taxon>Pseudomonadota</taxon>
        <taxon>Alphaproteobacteria</taxon>
        <taxon>Hyphomicrobiales</taxon>
        <taxon>Methylobacteriaceae</taxon>
        <taxon>Methylorubrum</taxon>
    </lineage>
</organism>
<evidence type="ECO:0000313" key="2">
    <source>
        <dbReference type="EMBL" id="WHQ69534.1"/>
    </source>
</evidence>
<dbReference type="Proteomes" id="UP000233769">
    <property type="component" value="Chromosome tk0001"/>
</dbReference>
<name>A0A2N9AK05_METEX</name>
<evidence type="ECO:0000313" key="3">
    <source>
        <dbReference type="Proteomes" id="UP000233769"/>
    </source>
</evidence>
<accession>A0A2N9AK05</accession>
<gene>
    <name evidence="2" type="ORF">KEC54_24880</name>
    <name evidence="1" type="ORF">TK0001_1066</name>
</gene>
<reference evidence="3" key="1">
    <citation type="submission" date="2017-10" db="EMBL/GenBank/DDBJ databases">
        <authorList>
            <person name="Regsiter A."/>
            <person name="William W."/>
        </authorList>
    </citation>
    <scope>NUCLEOTIDE SEQUENCE [LARGE SCALE GENOMIC DNA]</scope>
</reference>